<dbReference type="CDD" id="cd01902">
    <property type="entry name" value="Ntn_CGH"/>
    <property type="match status" value="1"/>
</dbReference>
<dbReference type="RefSeq" id="WP_236099151.1">
    <property type="nucleotide sequence ID" value="NZ_JAKGUD010000005.1"/>
</dbReference>
<comment type="caution">
    <text evidence="4">The sequence shown here is derived from an EMBL/GenBank/DDBJ whole genome shotgun (WGS) entry which is preliminary data.</text>
</comment>
<evidence type="ECO:0000259" key="3">
    <source>
        <dbReference type="Pfam" id="PF02275"/>
    </source>
</evidence>
<dbReference type="Pfam" id="PF02275">
    <property type="entry name" value="CBAH"/>
    <property type="match status" value="1"/>
</dbReference>
<dbReference type="InterPro" id="IPR052193">
    <property type="entry name" value="Peptidase_C59"/>
</dbReference>
<comment type="similarity">
    <text evidence="1">Belongs to the peptidase C59 family.</text>
</comment>
<keyword evidence="2 4" id="KW-0378">Hydrolase</keyword>
<dbReference type="Gene3D" id="3.60.60.10">
    <property type="entry name" value="Penicillin V Acylase, Chain A"/>
    <property type="match status" value="1"/>
</dbReference>
<dbReference type="PANTHER" id="PTHR35527">
    <property type="entry name" value="CHOLOYLGLYCINE HYDROLASE"/>
    <property type="match status" value="1"/>
</dbReference>
<sequence>MRIESLGLSFFAVLLLLTVPAFGCTRVTYVGPEDTIITGRTMDWGSDIGSNLWIFPRGMERDGAAGPDSVEWSSLYGSVVASAFDAATVDGINEKGLVVNLLYLVESQYPKPKKGDPRAPISIAAWAQYVLDRFATVKEAVEALSSEPFYVVSTMTPDGHAGNGHLAISDPSGDSAIFEYLEGKLVIHHGGEYQVMTNSPSFDKQLALCAYWQEIGGLTMLPGTNRASDRFVRAAFYIDAIPKTSDIRTALAGVLGVIRNASVPLGISTPDKPNISSTLWRTLADHKNRRYYFDGVLSPSLFWVDLDKLDLAEGAPVLHLPLKDVALGGEASGNFETSTPFEFLEAQP</sequence>
<dbReference type="InterPro" id="IPR029055">
    <property type="entry name" value="Ntn_hydrolases_N"/>
</dbReference>
<dbReference type="GO" id="GO:0016787">
    <property type="term" value="F:hydrolase activity"/>
    <property type="evidence" value="ECO:0007669"/>
    <property type="project" value="UniProtKB-KW"/>
</dbReference>
<dbReference type="InterPro" id="IPR029132">
    <property type="entry name" value="CBAH/NAAA_C"/>
</dbReference>
<name>A0ABS9EMK6_9BACT</name>
<protein>
    <submittedName>
        <fullName evidence="4">Linear amide C-N hydrolase</fullName>
    </submittedName>
</protein>
<dbReference type="EMBL" id="JAKGUD010000005">
    <property type="protein sequence ID" value="MCF4142424.1"/>
    <property type="molecule type" value="Genomic_DNA"/>
</dbReference>
<evidence type="ECO:0000313" key="5">
    <source>
        <dbReference type="Proteomes" id="UP001200430"/>
    </source>
</evidence>
<dbReference type="Proteomes" id="UP001200430">
    <property type="component" value="Unassembled WGS sequence"/>
</dbReference>
<organism evidence="4 5">
    <name type="scientific">Dethiosulfovibrio marinus</name>
    <dbReference type="NCBI Taxonomy" id="133532"/>
    <lineage>
        <taxon>Bacteria</taxon>
        <taxon>Thermotogati</taxon>
        <taxon>Synergistota</taxon>
        <taxon>Synergistia</taxon>
        <taxon>Synergistales</taxon>
        <taxon>Dethiosulfovibrionaceae</taxon>
        <taxon>Dethiosulfovibrio</taxon>
    </lineage>
</organism>
<dbReference type="SUPFAM" id="SSF56235">
    <property type="entry name" value="N-terminal nucleophile aminohydrolases (Ntn hydrolases)"/>
    <property type="match status" value="1"/>
</dbReference>
<reference evidence="4 5" key="1">
    <citation type="submission" date="2022-01" db="EMBL/GenBank/DDBJ databases">
        <title>Dethiosulfovibrio faecalis sp. nov., a novel proteolytic, non-sulfur-reducing bacterium isolated from a marine aquaculture solid waste bioreactor.</title>
        <authorList>
            <person name="Grabowski S."/>
            <person name="Apolinario E."/>
            <person name="Schneider N."/>
            <person name="Marshall C.W."/>
            <person name="Sowers K.R."/>
        </authorList>
    </citation>
    <scope>NUCLEOTIDE SEQUENCE [LARGE SCALE GENOMIC DNA]</scope>
    <source>
        <strain evidence="4 5">DSM 12537</strain>
    </source>
</reference>
<evidence type="ECO:0000313" key="4">
    <source>
        <dbReference type="EMBL" id="MCF4142424.1"/>
    </source>
</evidence>
<gene>
    <name evidence="4" type="ORF">L2W38_06320</name>
</gene>
<evidence type="ECO:0000256" key="2">
    <source>
        <dbReference type="ARBA" id="ARBA00022801"/>
    </source>
</evidence>
<dbReference type="PANTHER" id="PTHR35527:SF2">
    <property type="entry name" value="HYDROLASE"/>
    <property type="match status" value="1"/>
</dbReference>
<keyword evidence="5" id="KW-1185">Reference proteome</keyword>
<feature type="domain" description="Choloylglycine hydrolase/NAAA C-terminal" evidence="3">
    <location>
        <begin position="24"/>
        <end position="312"/>
    </location>
</feature>
<evidence type="ECO:0000256" key="1">
    <source>
        <dbReference type="ARBA" id="ARBA00006625"/>
    </source>
</evidence>
<proteinExistence type="inferred from homology"/>
<accession>A0ABS9EMK6</accession>